<accession>A0ABV7L693</accession>
<dbReference type="Gene3D" id="3.40.50.720">
    <property type="entry name" value="NAD(P)-binding Rossmann-like Domain"/>
    <property type="match status" value="1"/>
</dbReference>
<dbReference type="Pfam" id="PF01370">
    <property type="entry name" value="Epimerase"/>
    <property type="match status" value="1"/>
</dbReference>
<sequence>MAKGRVLVTGAGGLIGRTLCERLHAAGRPILATDVAPPDGQVPWPWKVADLLDVHRIHALMAEDIDCVFHGGGISGPMLARDNPASIARINIDGTLNVLEAARLHGIRRTVYCSSLVVYWPAAGAGETLTEASPFQVNDMYAASKVCGEWLARTYTENGWTDTLSFRIGWVYGPRRRTDCIVHTMISDALAGRTTLLPHAPHFGRQFIHVEDVVDAVVTALDIEAPPARVYNLGGPRIDYMRLHAAVKAAIPAARMEVQEGGPPPVDGAIPPMDTAAAERDLGWTPRTVLEEAVKSYAEHLRSNRY</sequence>
<organism evidence="4 5">
    <name type="scientific">Marinibaculum pumilum</name>
    <dbReference type="NCBI Taxonomy" id="1766165"/>
    <lineage>
        <taxon>Bacteria</taxon>
        <taxon>Pseudomonadati</taxon>
        <taxon>Pseudomonadota</taxon>
        <taxon>Alphaproteobacteria</taxon>
        <taxon>Rhodospirillales</taxon>
        <taxon>Rhodospirillaceae</taxon>
        <taxon>Marinibaculum</taxon>
    </lineage>
</organism>
<evidence type="ECO:0000313" key="5">
    <source>
        <dbReference type="Proteomes" id="UP001595528"/>
    </source>
</evidence>
<feature type="domain" description="NAD-dependent epimerase/dehydratase" evidence="3">
    <location>
        <begin position="6"/>
        <end position="234"/>
    </location>
</feature>
<dbReference type="SUPFAM" id="SSF51735">
    <property type="entry name" value="NAD(P)-binding Rossmann-fold domains"/>
    <property type="match status" value="1"/>
</dbReference>
<dbReference type="PANTHER" id="PTHR43000">
    <property type="entry name" value="DTDP-D-GLUCOSE 4,6-DEHYDRATASE-RELATED"/>
    <property type="match status" value="1"/>
</dbReference>
<comment type="caution">
    <text evidence="4">The sequence shown here is derived from an EMBL/GenBank/DDBJ whole genome shotgun (WGS) entry which is preliminary data.</text>
</comment>
<dbReference type="InterPro" id="IPR036291">
    <property type="entry name" value="NAD(P)-bd_dom_sf"/>
</dbReference>
<protein>
    <submittedName>
        <fullName evidence="4">NAD-dependent epimerase/dehydratase family protein</fullName>
    </submittedName>
</protein>
<dbReference type="InterPro" id="IPR001509">
    <property type="entry name" value="Epimerase_deHydtase"/>
</dbReference>
<dbReference type="RefSeq" id="WP_379904318.1">
    <property type="nucleotide sequence ID" value="NZ_JBHRTR010000034.1"/>
</dbReference>
<evidence type="ECO:0000256" key="1">
    <source>
        <dbReference type="ARBA" id="ARBA00005125"/>
    </source>
</evidence>
<comment type="similarity">
    <text evidence="2">Belongs to the NAD(P)-dependent epimerase/dehydratase family.</text>
</comment>
<dbReference type="CDD" id="cd08946">
    <property type="entry name" value="SDR_e"/>
    <property type="match status" value="1"/>
</dbReference>
<gene>
    <name evidence="4" type="ORF">ACFOGJ_21235</name>
</gene>
<comment type="pathway">
    <text evidence="1">Bacterial outer membrane biogenesis; LPS O-antigen biosynthesis.</text>
</comment>
<reference evidence="5" key="1">
    <citation type="journal article" date="2019" name="Int. J. Syst. Evol. Microbiol.">
        <title>The Global Catalogue of Microorganisms (GCM) 10K type strain sequencing project: providing services to taxonomists for standard genome sequencing and annotation.</title>
        <authorList>
            <consortium name="The Broad Institute Genomics Platform"/>
            <consortium name="The Broad Institute Genome Sequencing Center for Infectious Disease"/>
            <person name="Wu L."/>
            <person name="Ma J."/>
        </authorList>
    </citation>
    <scope>NUCLEOTIDE SEQUENCE [LARGE SCALE GENOMIC DNA]</scope>
    <source>
        <strain evidence="5">KCTC 42964</strain>
    </source>
</reference>
<evidence type="ECO:0000313" key="4">
    <source>
        <dbReference type="EMBL" id="MFC3229787.1"/>
    </source>
</evidence>
<evidence type="ECO:0000259" key="3">
    <source>
        <dbReference type="Pfam" id="PF01370"/>
    </source>
</evidence>
<dbReference type="Proteomes" id="UP001595528">
    <property type="component" value="Unassembled WGS sequence"/>
</dbReference>
<keyword evidence="5" id="KW-1185">Reference proteome</keyword>
<dbReference type="EMBL" id="JBHRTR010000034">
    <property type="protein sequence ID" value="MFC3229787.1"/>
    <property type="molecule type" value="Genomic_DNA"/>
</dbReference>
<proteinExistence type="inferred from homology"/>
<name>A0ABV7L693_9PROT</name>
<evidence type="ECO:0000256" key="2">
    <source>
        <dbReference type="ARBA" id="ARBA00007637"/>
    </source>
</evidence>